<evidence type="ECO:0000313" key="4">
    <source>
        <dbReference type="Proteomes" id="UP000799438"/>
    </source>
</evidence>
<reference evidence="3" key="1">
    <citation type="journal article" date="2020" name="Stud. Mycol.">
        <title>101 Dothideomycetes genomes: a test case for predicting lifestyles and emergence of pathogens.</title>
        <authorList>
            <person name="Haridas S."/>
            <person name="Albert R."/>
            <person name="Binder M."/>
            <person name="Bloem J."/>
            <person name="Labutti K."/>
            <person name="Salamov A."/>
            <person name="Andreopoulos B."/>
            <person name="Baker S."/>
            <person name="Barry K."/>
            <person name="Bills G."/>
            <person name="Bluhm B."/>
            <person name="Cannon C."/>
            <person name="Castanera R."/>
            <person name="Culley D."/>
            <person name="Daum C."/>
            <person name="Ezra D."/>
            <person name="Gonzalez J."/>
            <person name="Henrissat B."/>
            <person name="Kuo A."/>
            <person name="Liang C."/>
            <person name="Lipzen A."/>
            <person name="Lutzoni F."/>
            <person name="Magnuson J."/>
            <person name="Mondo S."/>
            <person name="Nolan M."/>
            <person name="Ohm R."/>
            <person name="Pangilinan J."/>
            <person name="Park H.-J."/>
            <person name="Ramirez L."/>
            <person name="Alfaro M."/>
            <person name="Sun H."/>
            <person name="Tritt A."/>
            <person name="Yoshinaga Y."/>
            <person name="Zwiers L.-H."/>
            <person name="Turgeon B."/>
            <person name="Goodwin S."/>
            <person name="Spatafora J."/>
            <person name="Crous P."/>
            <person name="Grigoriev I."/>
        </authorList>
    </citation>
    <scope>NUCLEOTIDE SEQUENCE</scope>
    <source>
        <strain evidence="3">CBS 121167</strain>
    </source>
</reference>
<organism evidence="3 4">
    <name type="scientific">Aplosporella prunicola CBS 121167</name>
    <dbReference type="NCBI Taxonomy" id="1176127"/>
    <lineage>
        <taxon>Eukaryota</taxon>
        <taxon>Fungi</taxon>
        <taxon>Dikarya</taxon>
        <taxon>Ascomycota</taxon>
        <taxon>Pezizomycotina</taxon>
        <taxon>Dothideomycetes</taxon>
        <taxon>Dothideomycetes incertae sedis</taxon>
        <taxon>Botryosphaeriales</taxon>
        <taxon>Aplosporellaceae</taxon>
        <taxon>Aplosporella</taxon>
    </lineage>
</organism>
<dbReference type="Proteomes" id="UP000799438">
    <property type="component" value="Unassembled WGS sequence"/>
</dbReference>
<evidence type="ECO:0000256" key="2">
    <source>
        <dbReference type="SAM" id="Phobius"/>
    </source>
</evidence>
<protein>
    <submittedName>
        <fullName evidence="3">Uncharacterized protein</fullName>
    </submittedName>
</protein>
<proteinExistence type="predicted"/>
<name>A0A6A6BDB8_9PEZI</name>
<keyword evidence="2" id="KW-1133">Transmembrane helix</keyword>
<dbReference type="EMBL" id="ML995485">
    <property type="protein sequence ID" value="KAF2142046.1"/>
    <property type="molecule type" value="Genomic_DNA"/>
</dbReference>
<evidence type="ECO:0000313" key="3">
    <source>
        <dbReference type="EMBL" id="KAF2142046.1"/>
    </source>
</evidence>
<keyword evidence="2" id="KW-0472">Membrane</keyword>
<gene>
    <name evidence="3" type="ORF">K452DRAFT_25241</name>
</gene>
<dbReference type="GeneID" id="54295746"/>
<dbReference type="AlphaFoldDB" id="A0A6A6BDB8"/>
<keyword evidence="4" id="KW-1185">Reference proteome</keyword>
<feature type="region of interest" description="Disordered" evidence="1">
    <location>
        <begin position="124"/>
        <end position="148"/>
    </location>
</feature>
<keyword evidence="2" id="KW-0812">Transmembrane</keyword>
<accession>A0A6A6BDB8</accession>
<evidence type="ECO:0000256" key="1">
    <source>
        <dbReference type="SAM" id="MobiDB-lite"/>
    </source>
</evidence>
<sequence length="148" mass="16810">MVTRGRRRRLAVCLAAAAWWCYIVSKRPLPLAAVPLARKTRLPSLLPPAPPDTRRRGLLIVYSSTPRCLFIALLASCSVVLLARAYKSQHSLLRLRYHSSVHSSRARPIDTYLPTYLPTPPYTHRNQSNYYSSNPTEADNQTQLNRPQ</sequence>
<dbReference type="RefSeq" id="XP_033397758.1">
    <property type="nucleotide sequence ID" value="XM_033538250.1"/>
</dbReference>
<feature type="transmembrane region" description="Helical" evidence="2">
    <location>
        <begin position="57"/>
        <end position="86"/>
    </location>
</feature>